<keyword evidence="3" id="KW-0804">Transcription</keyword>
<evidence type="ECO:0000313" key="5">
    <source>
        <dbReference type="EMBL" id="MCB8882088.1"/>
    </source>
</evidence>
<dbReference type="Gene3D" id="3.30.70.920">
    <property type="match status" value="1"/>
</dbReference>
<dbReference type="AlphaFoldDB" id="A0A963Z3D8"/>
<dbReference type="RefSeq" id="WP_227308755.1">
    <property type="nucleotide sequence ID" value="NZ_JAESVA010000006.1"/>
</dbReference>
<dbReference type="Proteomes" id="UP000721844">
    <property type="component" value="Unassembled WGS sequence"/>
</dbReference>
<evidence type="ECO:0000313" key="6">
    <source>
        <dbReference type="Proteomes" id="UP000721844"/>
    </source>
</evidence>
<dbReference type="GO" id="GO:0043565">
    <property type="term" value="F:sequence-specific DNA binding"/>
    <property type="evidence" value="ECO:0007669"/>
    <property type="project" value="InterPro"/>
</dbReference>
<reference evidence="5 6" key="1">
    <citation type="journal article" date="2021" name="Microorganisms">
        <title>Acidisoma silvae sp. nov. and Acidisomacellulosilytica sp. nov., Two Acidophilic Bacteria Isolated from Decaying Wood, Hydrolyzing Cellulose and Producing Poly-3-hydroxybutyrate.</title>
        <authorList>
            <person name="Mieszkin S."/>
            <person name="Pouder E."/>
            <person name="Uroz S."/>
            <person name="Simon-Colin C."/>
            <person name="Alain K."/>
        </authorList>
    </citation>
    <scope>NUCLEOTIDE SEQUENCE [LARGE SCALE GENOMIC DNA]</scope>
    <source>
        <strain evidence="5 6">HW T5.17</strain>
    </source>
</reference>
<keyword evidence="2" id="KW-0238">DNA-binding</keyword>
<proteinExistence type="predicted"/>
<dbReference type="SUPFAM" id="SSF46785">
    <property type="entry name" value="Winged helix' DNA-binding domain"/>
    <property type="match status" value="1"/>
</dbReference>
<feature type="domain" description="HTH asnC-type" evidence="4">
    <location>
        <begin position="18"/>
        <end position="79"/>
    </location>
</feature>
<keyword evidence="6" id="KW-1185">Reference proteome</keyword>
<dbReference type="PRINTS" id="PR00033">
    <property type="entry name" value="HTHASNC"/>
</dbReference>
<dbReference type="InterPro" id="IPR011991">
    <property type="entry name" value="ArsR-like_HTH"/>
</dbReference>
<dbReference type="PROSITE" id="PS50956">
    <property type="entry name" value="HTH_ASNC_2"/>
    <property type="match status" value="1"/>
</dbReference>
<dbReference type="Pfam" id="PF13404">
    <property type="entry name" value="HTH_AsnC-type"/>
    <property type="match status" value="1"/>
</dbReference>
<dbReference type="GO" id="GO:0043200">
    <property type="term" value="P:response to amino acid"/>
    <property type="evidence" value="ECO:0007669"/>
    <property type="project" value="TreeGrafter"/>
</dbReference>
<comment type="caution">
    <text evidence="5">The sequence shown here is derived from an EMBL/GenBank/DDBJ whole genome shotgun (WGS) entry which is preliminary data.</text>
</comment>
<dbReference type="EMBL" id="JAESVA010000006">
    <property type="protein sequence ID" value="MCB8882088.1"/>
    <property type="molecule type" value="Genomic_DNA"/>
</dbReference>
<dbReference type="InterPro" id="IPR036388">
    <property type="entry name" value="WH-like_DNA-bd_sf"/>
</dbReference>
<accession>A0A963Z3D8</accession>
<dbReference type="InterPro" id="IPR011008">
    <property type="entry name" value="Dimeric_a/b-barrel"/>
</dbReference>
<dbReference type="GO" id="GO:0005829">
    <property type="term" value="C:cytosol"/>
    <property type="evidence" value="ECO:0007669"/>
    <property type="project" value="TreeGrafter"/>
</dbReference>
<evidence type="ECO:0000256" key="1">
    <source>
        <dbReference type="ARBA" id="ARBA00023015"/>
    </source>
</evidence>
<dbReference type="PANTHER" id="PTHR30154:SF54">
    <property type="entry name" value="POSSIBLE TRANSCRIPTIONAL REGULATORY PROTEIN (PROBABLY LRP_ASNC-FAMILY)"/>
    <property type="match status" value="1"/>
</dbReference>
<organism evidence="5 6">
    <name type="scientific">Acidisoma cellulosilyticum</name>
    <dbReference type="NCBI Taxonomy" id="2802395"/>
    <lineage>
        <taxon>Bacteria</taxon>
        <taxon>Pseudomonadati</taxon>
        <taxon>Pseudomonadota</taxon>
        <taxon>Alphaproteobacteria</taxon>
        <taxon>Acetobacterales</taxon>
        <taxon>Acidocellaceae</taxon>
        <taxon>Acidisoma</taxon>
    </lineage>
</organism>
<dbReference type="InterPro" id="IPR019887">
    <property type="entry name" value="Tscrpt_reg_AsnC/Lrp_C"/>
</dbReference>
<dbReference type="Gene3D" id="1.10.10.10">
    <property type="entry name" value="Winged helix-like DNA-binding domain superfamily/Winged helix DNA-binding domain"/>
    <property type="match status" value="1"/>
</dbReference>
<dbReference type="PANTHER" id="PTHR30154">
    <property type="entry name" value="LEUCINE-RESPONSIVE REGULATORY PROTEIN"/>
    <property type="match status" value="1"/>
</dbReference>
<dbReference type="InterPro" id="IPR036390">
    <property type="entry name" value="WH_DNA-bd_sf"/>
</dbReference>
<protein>
    <submittedName>
        <fullName evidence="5">Lrp/AsnC family transcriptional regulator</fullName>
    </submittedName>
</protein>
<keyword evidence="1" id="KW-0805">Transcription regulation</keyword>
<dbReference type="CDD" id="cd00090">
    <property type="entry name" value="HTH_ARSR"/>
    <property type="match status" value="1"/>
</dbReference>
<dbReference type="InterPro" id="IPR000485">
    <property type="entry name" value="AsnC-type_HTH_dom"/>
</dbReference>
<name>A0A963Z3D8_9PROT</name>
<evidence type="ECO:0000256" key="2">
    <source>
        <dbReference type="ARBA" id="ARBA00023125"/>
    </source>
</evidence>
<evidence type="ECO:0000256" key="3">
    <source>
        <dbReference type="ARBA" id="ARBA00023163"/>
    </source>
</evidence>
<dbReference type="InterPro" id="IPR019888">
    <property type="entry name" value="Tscrpt_reg_AsnC-like"/>
</dbReference>
<dbReference type="Pfam" id="PF01037">
    <property type="entry name" value="AsnC_trans_reg"/>
    <property type="match status" value="1"/>
</dbReference>
<dbReference type="GO" id="GO:0006355">
    <property type="term" value="P:regulation of DNA-templated transcription"/>
    <property type="evidence" value="ECO:0007669"/>
    <property type="project" value="UniProtKB-ARBA"/>
</dbReference>
<gene>
    <name evidence="5" type="ORF">ACELLULO517_17720</name>
</gene>
<dbReference type="SUPFAM" id="SSF54909">
    <property type="entry name" value="Dimeric alpha+beta barrel"/>
    <property type="match status" value="1"/>
</dbReference>
<evidence type="ECO:0000259" key="4">
    <source>
        <dbReference type="PROSITE" id="PS50956"/>
    </source>
</evidence>
<dbReference type="SMART" id="SM00344">
    <property type="entry name" value="HTH_ASNC"/>
    <property type="match status" value="1"/>
</dbReference>
<sequence>MSADRTNGLQDNQSPFGLDRTDAAILGLLQNNARLSVKEIAAEVGLAPSSTHERIRRLRDADILRGAHVEVDPKALGIGLEALLMIELSKHRRSTVDTFLDEVVQVPEVRFAFLVTGRHDLIVHVVVRDTQHLKDLALDNFTNRPGVARIETSIIFDARRRHELPLLRQLS</sequence>